<keyword evidence="1" id="KW-0812">Transmembrane</keyword>
<organism evidence="2">
    <name type="scientific">Brucella pinnipedialis M292/94/1</name>
    <dbReference type="NCBI Taxonomy" id="520462"/>
    <lineage>
        <taxon>Bacteria</taxon>
        <taxon>Pseudomonadati</taxon>
        <taxon>Pseudomonadota</taxon>
        <taxon>Alphaproteobacteria</taxon>
        <taxon>Hyphomicrobiales</taxon>
        <taxon>Brucellaceae</taxon>
        <taxon>Brucella/Ochrobactrum group</taxon>
        <taxon>Brucella</taxon>
    </lineage>
</organism>
<evidence type="ECO:0008006" key="3">
    <source>
        <dbReference type="Google" id="ProtNLM"/>
    </source>
</evidence>
<feature type="transmembrane region" description="Helical" evidence="1">
    <location>
        <begin position="6"/>
        <end position="25"/>
    </location>
</feature>
<name>A0A0E1X5M1_9HYPH</name>
<accession>A0A0E1X5M1</accession>
<proteinExistence type="predicted"/>
<keyword evidence="1" id="KW-0472">Membrane</keyword>
<feature type="transmembrane region" description="Helical" evidence="1">
    <location>
        <begin position="131"/>
        <end position="155"/>
    </location>
</feature>
<feature type="transmembrane region" description="Helical" evidence="1">
    <location>
        <begin position="69"/>
        <end position="95"/>
    </location>
</feature>
<keyword evidence="1" id="KW-1133">Transmembrane helix</keyword>
<protein>
    <recommendedName>
        <fullName evidence="3">Potassium channel domain-containing protein</fullName>
    </recommendedName>
</protein>
<dbReference type="HOGENOM" id="CLU_893319_0_0_5"/>
<evidence type="ECO:0000256" key="1">
    <source>
        <dbReference type="SAM" id="Phobius"/>
    </source>
</evidence>
<reference evidence="2" key="1">
    <citation type="submission" date="2009-01" db="EMBL/GenBank/DDBJ databases">
        <title>The Genome Sequence of Brucella pinnipedialis M292/94/1.</title>
        <authorList>
            <consortium name="The Broad Institute Genome Sequencing Platform"/>
            <person name="Ward D."/>
            <person name="Young S.K."/>
            <person name="Kodira C.D."/>
            <person name="Zeng Q."/>
            <person name="Koehrsen M."/>
            <person name="Alvarado L."/>
            <person name="Berlin A."/>
            <person name="Borenstein D."/>
            <person name="Chen Z."/>
            <person name="Engels R."/>
            <person name="Freedman E."/>
            <person name="Gellesch M."/>
            <person name="Goldberg J."/>
            <person name="Griggs A."/>
            <person name="Gujja S."/>
            <person name="Heiman D."/>
            <person name="Hepburn T."/>
            <person name="Howarth C."/>
            <person name="Jen D."/>
            <person name="Larson L."/>
            <person name="Lewis B."/>
            <person name="Mehta T."/>
            <person name="Park D."/>
            <person name="Pearson M."/>
            <person name="Roberts A."/>
            <person name="Saif S."/>
            <person name="Shea T."/>
            <person name="Shenoy N."/>
            <person name="Sisk P."/>
            <person name="Stolte C."/>
            <person name="Sykes S."/>
            <person name="Walk T."/>
            <person name="White J."/>
            <person name="Yandava C."/>
            <person name="Whatmore A.M."/>
            <person name="Perrett L.L."/>
            <person name="O'Callaghan D."/>
            <person name="Nusbaum C."/>
            <person name="Galagan J."/>
            <person name="Birren B."/>
        </authorList>
    </citation>
    <scope>NUCLEOTIDE SEQUENCE [LARGE SCALE GENOMIC DNA]</scope>
    <source>
        <strain evidence="2">M292/94/1</strain>
    </source>
</reference>
<evidence type="ECO:0000313" key="2">
    <source>
        <dbReference type="EMBL" id="EEZ31476.1"/>
    </source>
</evidence>
<feature type="transmembrane region" description="Helical" evidence="1">
    <location>
        <begin position="37"/>
        <end position="54"/>
    </location>
</feature>
<dbReference type="Proteomes" id="UP000004659">
    <property type="component" value="Unassembled WGS sequence"/>
</dbReference>
<dbReference type="AlphaFoldDB" id="A0A0E1X5M1"/>
<feature type="transmembrane region" description="Helical" evidence="1">
    <location>
        <begin position="102"/>
        <end position="119"/>
    </location>
</feature>
<dbReference type="RefSeq" id="WP_004688528.1">
    <property type="nucleotide sequence ID" value="NZ_EQ999546.1"/>
</dbReference>
<dbReference type="EMBL" id="EQ999546">
    <property type="protein sequence ID" value="EEZ31476.1"/>
    <property type="molecule type" value="Genomic_DNA"/>
</dbReference>
<gene>
    <name evidence="2" type="ORF">BALG_01596</name>
</gene>
<sequence>MDTLLHLIAILIGIFGLLVYFRSVIRVMLLNWRERDLISYFAAVAAVVLIRRFTDSGAGYERIQRSQAWVFPVFVILSVAFWFLLVQLCFTLILWGTRAETSFIYSFTASGSALSTLGFKTPSSWLGEFLAIVEGAMGLAIVVLLFSFVPGYLAAVQARERKVGWLYDRTEGHPTYQTVLEGMNTSEQDINDTGIWEDWEAWFRGIYETHTTAPILTFVPSIYHGANWLRTSASILDTASLLMSVLDEKKTYAAHMCRDIGARTIQLLAKELHITAPSLGRAIPHSPDLPANTFDLVYDQLVANGVPVNPDKEKCRETFTQLRAEYAADLNQISRITSMPL</sequence>